<dbReference type="Proteomes" id="UP000264313">
    <property type="component" value="Unassembled WGS sequence"/>
</dbReference>
<sequence length="172" mass="18142">MKHYLKQVLIAGSLIPILYVGMSSAAEKASALKNDSLRTEPYADAKISGSFVRGESLEIIKKQGAWLQVKAKKGSGWVRLLSVKRGVTASSNQAAGVLAVASGRAGTGQVVSTTGVRGLSEQELKAAKFNEEEVKTLESYTLSAEKGRAFAKAGNLNSVAFKNLKEVKGGAQ</sequence>
<dbReference type="InterPro" id="IPR003646">
    <property type="entry name" value="SH3-like_bac-type"/>
</dbReference>
<dbReference type="AlphaFoldDB" id="A0A351RCF7"/>
<accession>A0A351RCF7</accession>
<proteinExistence type="predicted"/>
<reference evidence="3 4" key="1">
    <citation type="journal article" date="2018" name="Nat. Biotechnol.">
        <title>A standardized bacterial taxonomy based on genome phylogeny substantially revises the tree of life.</title>
        <authorList>
            <person name="Parks D.H."/>
            <person name="Chuvochina M."/>
            <person name="Waite D.W."/>
            <person name="Rinke C."/>
            <person name="Skarshewski A."/>
            <person name="Chaumeil P.A."/>
            <person name="Hugenholtz P."/>
        </authorList>
    </citation>
    <scope>NUCLEOTIDE SEQUENCE [LARGE SCALE GENOMIC DNA]</scope>
    <source>
        <strain evidence="3">UBA9958</strain>
    </source>
</reference>
<keyword evidence="1" id="KW-0732">Signal</keyword>
<name>A0A351RCF7_9PROT</name>
<feature type="signal peptide" evidence="1">
    <location>
        <begin position="1"/>
        <end position="25"/>
    </location>
</feature>
<protein>
    <submittedName>
        <fullName evidence="3">Ligand-binding protein SH3</fullName>
    </submittedName>
</protein>
<evidence type="ECO:0000259" key="2">
    <source>
        <dbReference type="Pfam" id="PF08239"/>
    </source>
</evidence>
<gene>
    <name evidence="3" type="ORF">DCW48_09375</name>
</gene>
<comment type="caution">
    <text evidence="3">The sequence shown here is derived from an EMBL/GenBank/DDBJ whole genome shotgun (WGS) entry which is preliminary data.</text>
</comment>
<dbReference type="Gene3D" id="2.30.30.40">
    <property type="entry name" value="SH3 Domains"/>
    <property type="match status" value="1"/>
</dbReference>
<evidence type="ECO:0000313" key="3">
    <source>
        <dbReference type="EMBL" id="HBA09728.1"/>
    </source>
</evidence>
<dbReference type="STRING" id="1132855.GCA_000384255_01706"/>
<organism evidence="3 4">
    <name type="scientific">Methylotenera mobilis</name>
    <dbReference type="NCBI Taxonomy" id="359408"/>
    <lineage>
        <taxon>Bacteria</taxon>
        <taxon>Pseudomonadati</taxon>
        <taxon>Pseudomonadota</taxon>
        <taxon>Betaproteobacteria</taxon>
        <taxon>Nitrosomonadales</taxon>
        <taxon>Methylophilaceae</taxon>
        <taxon>Methylotenera</taxon>
    </lineage>
</organism>
<feature type="domain" description="SH3b" evidence="2">
    <location>
        <begin position="36"/>
        <end position="78"/>
    </location>
</feature>
<feature type="chain" id="PRO_5017030316" evidence="1">
    <location>
        <begin position="26"/>
        <end position="172"/>
    </location>
</feature>
<evidence type="ECO:0000313" key="4">
    <source>
        <dbReference type="Proteomes" id="UP000264313"/>
    </source>
</evidence>
<dbReference type="Pfam" id="PF08239">
    <property type="entry name" value="SH3_3"/>
    <property type="match status" value="1"/>
</dbReference>
<dbReference type="EMBL" id="DNAA01000221">
    <property type="protein sequence ID" value="HBA09728.1"/>
    <property type="molecule type" value="Genomic_DNA"/>
</dbReference>
<evidence type="ECO:0000256" key="1">
    <source>
        <dbReference type="SAM" id="SignalP"/>
    </source>
</evidence>